<dbReference type="Proteomes" id="UP001155587">
    <property type="component" value="Unassembled WGS sequence"/>
</dbReference>
<dbReference type="CDD" id="cd03011">
    <property type="entry name" value="TlpA_like_ScsD_MtbDsbE"/>
    <property type="match status" value="1"/>
</dbReference>
<dbReference type="PANTHER" id="PTHR42852">
    <property type="entry name" value="THIOL:DISULFIDE INTERCHANGE PROTEIN DSBE"/>
    <property type="match status" value="1"/>
</dbReference>
<dbReference type="AlphaFoldDB" id="A0A9X3CK37"/>
<dbReference type="SUPFAM" id="SSF52833">
    <property type="entry name" value="Thioredoxin-like"/>
    <property type="match status" value="1"/>
</dbReference>
<gene>
    <name evidence="3" type="ORF">MD535_02125</name>
</gene>
<keyword evidence="4" id="KW-1185">Reference proteome</keyword>
<sequence>MVLVTIAVDYYRTRDMPQMDLPALSGKTLDGQWADVIEQSKQAPVIVYFWATWCPACKFVTPTIDWFDGPYNVVGVSTMSGSDARVSRFMTGQDRHFSNINDPKGQRMSQWGITATPTIVIIKDGKIASTTTGVTTPMGLFARLVML</sequence>
<dbReference type="Pfam" id="PF00085">
    <property type="entry name" value="Thioredoxin"/>
    <property type="match status" value="1"/>
</dbReference>
<accession>A0A9X3CK37</accession>
<protein>
    <submittedName>
        <fullName evidence="3">Protein disulfide oxidoreductase</fullName>
    </submittedName>
</protein>
<feature type="domain" description="Thioredoxin" evidence="2">
    <location>
        <begin position="10"/>
        <end position="147"/>
    </location>
</feature>
<dbReference type="EMBL" id="JAKRRY010000002">
    <property type="protein sequence ID" value="MCW8344822.1"/>
    <property type="molecule type" value="Genomic_DNA"/>
</dbReference>
<organism evidence="3 4">
    <name type="scientific">Vibrio qingdaonensis</name>
    <dbReference type="NCBI Taxonomy" id="2829491"/>
    <lineage>
        <taxon>Bacteria</taxon>
        <taxon>Pseudomonadati</taxon>
        <taxon>Pseudomonadota</taxon>
        <taxon>Gammaproteobacteria</taxon>
        <taxon>Vibrionales</taxon>
        <taxon>Vibrionaceae</taxon>
        <taxon>Vibrio</taxon>
    </lineage>
</organism>
<evidence type="ECO:0000256" key="1">
    <source>
        <dbReference type="ARBA" id="ARBA00023284"/>
    </source>
</evidence>
<name>A0A9X3CK37_9VIBR</name>
<dbReference type="PANTHER" id="PTHR42852:SF17">
    <property type="entry name" value="THIOREDOXIN-LIKE PROTEIN HI_1115"/>
    <property type="match status" value="1"/>
</dbReference>
<dbReference type="PRINTS" id="PR00421">
    <property type="entry name" value="THIOREDOXIN"/>
</dbReference>
<reference evidence="3" key="1">
    <citation type="submission" date="2022-02" db="EMBL/GenBank/DDBJ databases">
        <title>Vibrio sp. nov, a new bacterium isolated from seawater.</title>
        <authorList>
            <person name="Yuan Y."/>
        </authorList>
    </citation>
    <scope>NUCLEOTIDE SEQUENCE</scope>
    <source>
        <strain evidence="3">ZSDZ65</strain>
    </source>
</reference>
<dbReference type="InterPro" id="IPR050553">
    <property type="entry name" value="Thioredoxin_ResA/DsbE_sf"/>
</dbReference>
<dbReference type="InterPro" id="IPR036249">
    <property type="entry name" value="Thioredoxin-like_sf"/>
</dbReference>
<dbReference type="PROSITE" id="PS00194">
    <property type="entry name" value="THIOREDOXIN_1"/>
    <property type="match status" value="1"/>
</dbReference>
<dbReference type="InterPro" id="IPR013766">
    <property type="entry name" value="Thioredoxin_domain"/>
</dbReference>
<dbReference type="InterPro" id="IPR017937">
    <property type="entry name" value="Thioredoxin_CS"/>
</dbReference>
<proteinExistence type="predicted"/>
<keyword evidence="1" id="KW-0676">Redox-active center</keyword>
<dbReference type="GO" id="GO:0015036">
    <property type="term" value="F:disulfide oxidoreductase activity"/>
    <property type="evidence" value="ECO:0007669"/>
    <property type="project" value="UniProtKB-ARBA"/>
</dbReference>
<comment type="caution">
    <text evidence="3">The sequence shown here is derived from an EMBL/GenBank/DDBJ whole genome shotgun (WGS) entry which is preliminary data.</text>
</comment>
<evidence type="ECO:0000259" key="2">
    <source>
        <dbReference type="PROSITE" id="PS51352"/>
    </source>
</evidence>
<dbReference type="PROSITE" id="PS51352">
    <property type="entry name" value="THIOREDOXIN_2"/>
    <property type="match status" value="1"/>
</dbReference>
<evidence type="ECO:0000313" key="3">
    <source>
        <dbReference type="EMBL" id="MCW8344822.1"/>
    </source>
</evidence>
<evidence type="ECO:0000313" key="4">
    <source>
        <dbReference type="Proteomes" id="UP001155587"/>
    </source>
</evidence>
<dbReference type="Gene3D" id="3.40.30.10">
    <property type="entry name" value="Glutaredoxin"/>
    <property type="match status" value="1"/>
</dbReference>